<feature type="region of interest" description="Disordered" evidence="1">
    <location>
        <begin position="592"/>
        <end position="650"/>
    </location>
</feature>
<feature type="compositionally biased region" description="Polar residues" evidence="1">
    <location>
        <begin position="235"/>
        <end position="244"/>
    </location>
</feature>
<evidence type="ECO:0000313" key="2">
    <source>
        <dbReference type="EMBL" id="OSX78395.1"/>
    </source>
</evidence>
<dbReference type="EMBL" id="KV918814">
    <property type="protein sequence ID" value="OSX78395.1"/>
    <property type="molecule type" value="Genomic_DNA"/>
</dbReference>
<reference evidence="2 3" key="1">
    <citation type="submission" date="2017-03" db="EMBL/GenBank/DDBJ databases">
        <title>WGS assembly of Porphyra umbilicalis.</title>
        <authorList>
            <person name="Brawley S.H."/>
            <person name="Blouin N.A."/>
            <person name="Ficko-Blean E."/>
            <person name="Wheeler G.L."/>
            <person name="Lohr M."/>
            <person name="Goodson H.V."/>
            <person name="Jenkins J.W."/>
            <person name="Blaby-Haas C.E."/>
            <person name="Helliwell K.E."/>
            <person name="Chan C."/>
            <person name="Marriage T."/>
            <person name="Bhattacharya D."/>
            <person name="Klein A.S."/>
            <person name="Badis Y."/>
            <person name="Brodie J."/>
            <person name="Cao Y."/>
            <person name="Collen J."/>
            <person name="Dittami S.M."/>
            <person name="Gachon C.M."/>
            <person name="Green B.R."/>
            <person name="Karpowicz S."/>
            <person name="Kim J.W."/>
            <person name="Kudahl U."/>
            <person name="Lin S."/>
            <person name="Michel G."/>
            <person name="Mittag M."/>
            <person name="Olson B.J."/>
            <person name="Pangilinan J."/>
            <person name="Peng Y."/>
            <person name="Qiu H."/>
            <person name="Shu S."/>
            <person name="Singer J.T."/>
            <person name="Smith A.G."/>
            <person name="Sprecher B.N."/>
            <person name="Wagner V."/>
            <person name="Wang W."/>
            <person name="Wang Z.-Y."/>
            <person name="Yan J."/>
            <person name="Yarish C."/>
            <person name="Zoeuner-Riek S."/>
            <person name="Zhuang Y."/>
            <person name="Zou Y."/>
            <person name="Lindquist E.A."/>
            <person name="Grimwood J."/>
            <person name="Barry K."/>
            <person name="Rokhsar D.S."/>
            <person name="Schmutz J."/>
            <person name="Stiller J.W."/>
            <person name="Grossman A.R."/>
            <person name="Prochnik S.E."/>
        </authorList>
    </citation>
    <scope>NUCLEOTIDE SEQUENCE [LARGE SCALE GENOMIC DNA]</scope>
    <source>
        <strain evidence="2">4086291</strain>
    </source>
</reference>
<feature type="compositionally biased region" description="Low complexity" evidence="1">
    <location>
        <begin position="10"/>
        <end position="29"/>
    </location>
</feature>
<organism evidence="2 3">
    <name type="scientific">Porphyra umbilicalis</name>
    <name type="common">Purple laver</name>
    <name type="synonym">Red alga</name>
    <dbReference type="NCBI Taxonomy" id="2786"/>
    <lineage>
        <taxon>Eukaryota</taxon>
        <taxon>Rhodophyta</taxon>
        <taxon>Bangiophyceae</taxon>
        <taxon>Bangiales</taxon>
        <taxon>Bangiaceae</taxon>
        <taxon>Porphyra</taxon>
    </lineage>
</organism>
<proteinExistence type="predicted"/>
<dbReference type="Proteomes" id="UP000218209">
    <property type="component" value="Unassembled WGS sequence"/>
</dbReference>
<feature type="compositionally biased region" description="Basic residues" evidence="1">
    <location>
        <begin position="292"/>
        <end position="303"/>
    </location>
</feature>
<feature type="region of interest" description="Disordered" evidence="1">
    <location>
        <begin position="474"/>
        <end position="497"/>
    </location>
</feature>
<keyword evidence="3" id="KW-1185">Reference proteome</keyword>
<feature type="region of interest" description="Disordered" evidence="1">
    <location>
        <begin position="1"/>
        <end position="396"/>
    </location>
</feature>
<sequence length="707" mass="74965">MPSGGRRRAGVAAAGGAAAAAAAAAVAADGAGGSPGGGANRASEARRPPSKPTPAAPALSASPASPPRPKRRGGGRPPLAAGARQVASRKRRGAARANVDAAGDPRPPAADARKVHHAGGPRVVAPPAPALREVQDGGGGGGGKVGRRRERHRVRHWTSGERSSVCDAPPPPAAAVGPHVWAVGKPRGPPPRRAVRRRLPAASRDCHRAPPPPQSLSPPVRVRRSGAADAAERTGANSRRSQGGANCKKKRQRDKREQEGHAKAANRGGPPRHGRARAARGRPPHPPMRPVVHLRGRLAHSSKPRYEQPPATRPTHCRRPAPGQRHGAVSQRQRAPTHTPPPPPRPRWASPRDGEVEARAGSGVGHTRTAQRGWQPPAPSPALVPAPPPPGLPPTRHPSCACSNAAGPAADGALPCQSQRLSQCHKHVDGRGRQRPRGWLVGAVHNARVNTRLRGAGPRSVMIHFHRSRGQRVRAGGGVWRGGDQRAGARRHGVAGGPAVVGDESRFRKPFVWQAFDRRSPDERVFVCPFNVWAYRPSWIGHERRGYSLAQSYERFVLPAASLSAPSLLAIPPYAERRHPLRVPLVSTLDKGGVSKTDNDATKRLRRAAPTVGGSSGWSGGQRRSNTRREGEQGLTGAGRGCEGQDEQRPCRLKRTAGPLLLLPLAPSPDHVNFKLRKKHGYKALWVATGDAMDDDTAYLVAACRYP</sequence>
<feature type="compositionally biased region" description="Basic residues" evidence="1">
    <location>
        <begin position="270"/>
        <end position="283"/>
    </location>
</feature>
<protein>
    <submittedName>
        <fullName evidence="2">Uncharacterized protein</fullName>
    </submittedName>
</protein>
<accession>A0A1X6PCF3</accession>
<evidence type="ECO:0000256" key="1">
    <source>
        <dbReference type="SAM" id="MobiDB-lite"/>
    </source>
</evidence>
<gene>
    <name evidence="2" type="ORF">BU14_0111s0063</name>
</gene>
<evidence type="ECO:0000313" key="3">
    <source>
        <dbReference type="Proteomes" id="UP000218209"/>
    </source>
</evidence>
<dbReference type="AlphaFoldDB" id="A0A1X6PCF3"/>
<feature type="compositionally biased region" description="Basic residues" evidence="1">
    <location>
        <begin position="145"/>
        <end position="156"/>
    </location>
</feature>
<name>A0A1X6PCF3_PORUM</name>
<feature type="compositionally biased region" description="Pro residues" evidence="1">
    <location>
        <begin position="376"/>
        <end position="396"/>
    </location>
</feature>
<feature type="compositionally biased region" description="Gly residues" evidence="1">
    <location>
        <begin position="30"/>
        <end position="39"/>
    </location>
</feature>